<accession>A0A482VNN9</accession>
<gene>
    <name evidence="3" type="ORF">BDFB_006114</name>
</gene>
<feature type="non-terminal residue" evidence="3">
    <location>
        <position position="1"/>
    </location>
</feature>
<reference evidence="3 4" key="1">
    <citation type="submission" date="2017-03" db="EMBL/GenBank/DDBJ databases">
        <title>Genome of the blue death feigning beetle - Asbolus verrucosus.</title>
        <authorList>
            <person name="Rider S.D."/>
        </authorList>
    </citation>
    <scope>NUCLEOTIDE SEQUENCE [LARGE SCALE GENOMIC DNA]</scope>
    <source>
        <strain evidence="3">Butters</strain>
        <tissue evidence="3">Head and leg muscle</tissue>
    </source>
</reference>
<evidence type="ECO:0000313" key="4">
    <source>
        <dbReference type="Proteomes" id="UP000292052"/>
    </source>
</evidence>
<dbReference type="OrthoDB" id="4327079at2759"/>
<keyword evidence="1" id="KW-0560">Oxidoreductase</keyword>
<dbReference type="AlphaFoldDB" id="A0A482VNN9"/>
<evidence type="ECO:0000313" key="3">
    <source>
        <dbReference type="EMBL" id="RZC34008.1"/>
    </source>
</evidence>
<dbReference type="Gene3D" id="3.30.70.20">
    <property type="match status" value="1"/>
</dbReference>
<keyword evidence="4" id="KW-1185">Reference proteome</keyword>
<dbReference type="PANTHER" id="PTHR43073">
    <property type="entry name" value="DIHYDROPYRIMIDINE DEHYDROGENASE [NADP(+)]"/>
    <property type="match status" value="1"/>
</dbReference>
<dbReference type="GO" id="GO:0050661">
    <property type="term" value="F:NADP binding"/>
    <property type="evidence" value="ECO:0007669"/>
    <property type="project" value="TreeGrafter"/>
</dbReference>
<dbReference type="GO" id="GO:0006210">
    <property type="term" value="P:thymine catabolic process"/>
    <property type="evidence" value="ECO:0007669"/>
    <property type="project" value="TreeGrafter"/>
</dbReference>
<dbReference type="InterPro" id="IPR017896">
    <property type="entry name" value="4Fe4S_Fe-S-bd"/>
</dbReference>
<evidence type="ECO:0000259" key="2">
    <source>
        <dbReference type="PROSITE" id="PS51379"/>
    </source>
</evidence>
<comment type="caution">
    <text evidence="3">The sequence shown here is derived from an EMBL/GenBank/DDBJ whole genome shotgun (WGS) entry which is preliminary data.</text>
</comment>
<proteinExistence type="predicted"/>
<name>A0A482VNN9_ASBVE</name>
<protein>
    <submittedName>
        <fullName evidence="3">Fer4 21 domain containing protein</fullName>
    </submittedName>
</protein>
<dbReference type="GO" id="GO:0002058">
    <property type="term" value="F:uracil binding"/>
    <property type="evidence" value="ECO:0007669"/>
    <property type="project" value="TreeGrafter"/>
</dbReference>
<dbReference type="EMBL" id="QDEB01083796">
    <property type="protein sequence ID" value="RZC34008.1"/>
    <property type="molecule type" value="Genomic_DNA"/>
</dbReference>
<dbReference type="PANTHER" id="PTHR43073:SF2">
    <property type="entry name" value="DIHYDROPYRIMIDINE DEHYDROGENASE [NADP(+)]"/>
    <property type="match status" value="1"/>
</dbReference>
<dbReference type="Proteomes" id="UP000292052">
    <property type="component" value="Unassembled WGS sequence"/>
</dbReference>
<dbReference type="GO" id="GO:0006212">
    <property type="term" value="P:uracil catabolic process"/>
    <property type="evidence" value="ECO:0007669"/>
    <property type="project" value="TreeGrafter"/>
</dbReference>
<dbReference type="PROSITE" id="PS51379">
    <property type="entry name" value="4FE4S_FER_2"/>
    <property type="match status" value="1"/>
</dbReference>
<sequence>LPHFEPYLKERKIQEKQLNQDINLHHNDRRNGYPNSDELKKGFNIPKINNVIGRALSKTGAYKKLVNSKQVVALIDDDMCINCGKCYLPCDGSGYQAISFDLETYISSVTDDCTGCTM</sequence>
<feature type="domain" description="4Fe-4S ferredoxin-type" evidence="2">
    <location>
        <begin position="71"/>
        <end position="103"/>
    </location>
</feature>
<dbReference type="GO" id="GO:0017113">
    <property type="term" value="F:dihydropyrimidine dehydrogenase (NADP+) activity"/>
    <property type="evidence" value="ECO:0007669"/>
    <property type="project" value="TreeGrafter"/>
</dbReference>
<dbReference type="Pfam" id="PF14697">
    <property type="entry name" value="Fer4_21"/>
    <property type="match status" value="1"/>
</dbReference>
<dbReference type="GO" id="GO:0005829">
    <property type="term" value="C:cytosol"/>
    <property type="evidence" value="ECO:0007669"/>
    <property type="project" value="TreeGrafter"/>
</dbReference>
<evidence type="ECO:0000256" key="1">
    <source>
        <dbReference type="ARBA" id="ARBA00023002"/>
    </source>
</evidence>
<dbReference type="STRING" id="1661398.A0A482VNN9"/>
<organism evidence="3 4">
    <name type="scientific">Asbolus verrucosus</name>
    <name type="common">Desert ironclad beetle</name>
    <dbReference type="NCBI Taxonomy" id="1661398"/>
    <lineage>
        <taxon>Eukaryota</taxon>
        <taxon>Metazoa</taxon>
        <taxon>Ecdysozoa</taxon>
        <taxon>Arthropoda</taxon>
        <taxon>Hexapoda</taxon>
        <taxon>Insecta</taxon>
        <taxon>Pterygota</taxon>
        <taxon>Neoptera</taxon>
        <taxon>Endopterygota</taxon>
        <taxon>Coleoptera</taxon>
        <taxon>Polyphaga</taxon>
        <taxon>Cucujiformia</taxon>
        <taxon>Tenebrionidae</taxon>
        <taxon>Pimeliinae</taxon>
        <taxon>Asbolus</taxon>
    </lineage>
</organism>
<dbReference type="SUPFAM" id="SSF54862">
    <property type="entry name" value="4Fe-4S ferredoxins"/>
    <property type="match status" value="1"/>
</dbReference>